<evidence type="ECO:0000256" key="3">
    <source>
        <dbReference type="SAM" id="MobiDB-lite"/>
    </source>
</evidence>
<organism evidence="5 6">
    <name type="scientific">Erwinia amylovora NBRC 12687 = CFBP 1232</name>
    <dbReference type="NCBI Taxonomy" id="1219359"/>
    <lineage>
        <taxon>Bacteria</taxon>
        <taxon>Pseudomonadati</taxon>
        <taxon>Pseudomonadota</taxon>
        <taxon>Gammaproteobacteria</taxon>
        <taxon>Enterobacterales</taxon>
        <taxon>Erwiniaceae</taxon>
        <taxon>Erwinia</taxon>
    </lineage>
</organism>
<keyword evidence="2" id="KW-0229">DNA integration</keyword>
<evidence type="ECO:0000313" key="5">
    <source>
        <dbReference type="EMBL" id="CCO94319.1"/>
    </source>
</evidence>
<reference evidence="5 6" key="1">
    <citation type="submission" date="2012-11" db="EMBL/GenBank/DDBJ databases">
        <authorList>
            <person name="Linke B."/>
        </authorList>
    </citation>
    <scope>NUCLEOTIDE SEQUENCE [LARGE SCALE GENOMIC DNA]</scope>
    <source>
        <strain evidence="6">CFBP 1232</strain>
    </source>
</reference>
<evidence type="ECO:0000313" key="6">
    <source>
        <dbReference type="Proteomes" id="UP000013111"/>
    </source>
</evidence>
<accession>A0A831ERD6</accession>
<comment type="caution">
    <text evidence="5">The sequence shown here is derived from an EMBL/GenBank/DDBJ whole genome shotgun (WGS) entry which is preliminary data.</text>
</comment>
<dbReference type="Gene3D" id="3.30.160.390">
    <property type="entry name" value="Integrase, DNA-binding domain"/>
    <property type="match status" value="1"/>
</dbReference>
<dbReference type="InterPro" id="IPR050808">
    <property type="entry name" value="Phage_Integrase"/>
</dbReference>
<evidence type="ECO:0000259" key="4">
    <source>
        <dbReference type="Pfam" id="PF13356"/>
    </source>
</evidence>
<evidence type="ECO:0000256" key="2">
    <source>
        <dbReference type="ARBA" id="ARBA00022908"/>
    </source>
</evidence>
<dbReference type="Pfam" id="PF13356">
    <property type="entry name" value="Arm-DNA-bind_3"/>
    <property type="match status" value="1"/>
</dbReference>
<feature type="domain" description="Integrase DNA-binding" evidence="4">
    <location>
        <begin position="8"/>
        <end position="91"/>
    </location>
</feature>
<dbReference type="InterPro" id="IPR025166">
    <property type="entry name" value="Integrase_DNA_bind_dom"/>
</dbReference>
<dbReference type="AlphaFoldDB" id="A0A831ERD6"/>
<reference evidence="5 6" key="2">
    <citation type="submission" date="2013-04" db="EMBL/GenBank/DDBJ databases">
        <title>Comparative genomics of 12 strains of Erwinia amylovora identifies a pan-genome with a large conserved core and provides insights into host specificity.</title>
        <authorList>
            <person name="Mann R.A."/>
            <person name="Smits T.H.M."/>
            <person name="Buehlmann A."/>
            <person name="Blom J."/>
            <person name="Goesmann A."/>
            <person name="Frey J.E."/>
            <person name="Plummer K.M."/>
            <person name="Beer S.V."/>
            <person name="Luck J."/>
            <person name="Duffy B."/>
            <person name="Rodoni B."/>
        </authorList>
    </citation>
    <scope>NUCLEOTIDE SEQUENCE [LARGE SCALE GENOMIC DNA]</scope>
    <source>
        <strain evidence="6">CFBP 1232</strain>
    </source>
</reference>
<dbReference type="RefSeq" id="WP_004158493.1">
    <property type="nucleotide sequence ID" value="NZ_CAPB01000024.1"/>
</dbReference>
<evidence type="ECO:0000256" key="1">
    <source>
        <dbReference type="ARBA" id="ARBA00008857"/>
    </source>
</evidence>
<name>A0A831ERD6_ERWAM</name>
<proteinExistence type="inferred from homology"/>
<dbReference type="Proteomes" id="UP000013111">
    <property type="component" value="Unassembled WGS sequence"/>
</dbReference>
<dbReference type="GO" id="GO:0015074">
    <property type="term" value="P:DNA integration"/>
    <property type="evidence" value="ECO:0007669"/>
    <property type="project" value="UniProtKB-KW"/>
</dbReference>
<dbReference type="EMBL" id="CAPB01000024">
    <property type="protein sequence ID" value="CCO94319.1"/>
    <property type="molecule type" value="Genomic_DNA"/>
</dbReference>
<dbReference type="PANTHER" id="PTHR30629:SF6">
    <property type="entry name" value="PROPHAGE INTEGRASE INTA-RELATED"/>
    <property type="match status" value="1"/>
</dbReference>
<dbReference type="PANTHER" id="PTHR30629">
    <property type="entry name" value="PROPHAGE INTEGRASE"/>
    <property type="match status" value="1"/>
</dbReference>
<gene>
    <name evidence="5" type="primary">inta1</name>
    <name evidence="5" type="ORF">BN437_2401</name>
</gene>
<feature type="region of interest" description="Disordered" evidence="3">
    <location>
        <begin position="65"/>
        <end position="91"/>
    </location>
</feature>
<dbReference type="InterPro" id="IPR038488">
    <property type="entry name" value="Integrase_DNA-bd_sf"/>
</dbReference>
<comment type="similarity">
    <text evidence="1">Belongs to the 'phage' integrase family.</text>
</comment>
<sequence>MARQTKPLNNTEVKNAKVAGRALVLYDGDALELQVTPGGSKLWRFRYYKPFTRKRAMISFGSYPSVSLSEPRQNRESARALLSKDVNPQEH</sequence>
<protein>
    <submittedName>
        <fullName evidence="5">Prophage CP4-57 integrase</fullName>
    </submittedName>
</protein>